<dbReference type="Proteomes" id="UP001138751">
    <property type="component" value="Unassembled WGS sequence"/>
</dbReference>
<reference evidence="1" key="1">
    <citation type="submission" date="2020-01" db="EMBL/GenBank/DDBJ databases">
        <authorList>
            <person name="Rat A."/>
        </authorList>
    </citation>
    <scope>NUCLEOTIDE SEQUENCE</scope>
    <source>
        <strain evidence="1">LMG 31231</strain>
    </source>
</reference>
<evidence type="ECO:0000313" key="2">
    <source>
        <dbReference type="Proteomes" id="UP001138751"/>
    </source>
</evidence>
<gene>
    <name evidence="1" type="ORF">GXW76_02980</name>
</gene>
<reference evidence="1" key="2">
    <citation type="journal article" date="2021" name="Syst. Appl. Microbiol.">
        <title>Roseomonas hellenica sp. nov., isolated from roots of wild-growing Alkanna tinctoria.</title>
        <authorList>
            <person name="Rat A."/>
            <person name="Naranjo H.D."/>
            <person name="Lebbe L."/>
            <person name="Cnockaert M."/>
            <person name="Krigas N."/>
            <person name="Grigoriadou K."/>
            <person name="Maloupa E."/>
            <person name="Willems A."/>
        </authorList>
    </citation>
    <scope>NUCLEOTIDE SEQUENCE</scope>
    <source>
        <strain evidence="1">LMG 31231</strain>
    </source>
</reference>
<proteinExistence type="predicted"/>
<evidence type="ECO:0000313" key="1">
    <source>
        <dbReference type="EMBL" id="MBR0670128.1"/>
    </source>
</evidence>
<dbReference type="RefSeq" id="WP_211860506.1">
    <property type="nucleotide sequence ID" value="NZ_JAAEDM010000005.1"/>
</dbReference>
<protein>
    <submittedName>
        <fullName evidence="1">Uncharacterized protein</fullName>
    </submittedName>
</protein>
<accession>A0A9X9WSJ9</accession>
<comment type="caution">
    <text evidence="1">The sequence shown here is derived from an EMBL/GenBank/DDBJ whole genome shotgun (WGS) entry which is preliminary data.</text>
</comment>
<organism evidence="1 2">
    <name type="scientific">Neoroseomonas soli</name>
    <dbReference type="NCBI Taxonomy" id="1081025"/>
    <lineage>
        <taxon>Bacteria</taxon>
        <taxon>Pseudomonadati</taxon>
        <taxon>Pseudomonadota</taxon>
        <taxon>Alphaproteobacteria</taxon>
        <taxon>Acetobacterales</taxon>
        <taxon>Acetobacteraceae</taxon>
        <taxon>Neoroseomonas</taxon>
    </lineage>
</organism>
<name>A0A9X9WSJ9_9PROT</name>
<dbReference type="AlphaFoldDB" id="A0A9X9WSJ9"/>
<keyword evidence="2" id="KW-1185">Reference proteome</keyword>
<sequence>MTIKTRSFELEVYLFAPTIYVRVGKLFEFYLSRQFQTFDWRPANAS</sequence>
<dbReference type="EMBL" id="JAAEDM010000005">
    <property type="protein sequence ID" value="MBR0670128.1"/>
    <property type="molecule type" value="Genomic_DNA"/>
</dbReference>